<evidence type="ECO:0000313" key="1">
    <source>
        <dbReference type="EMBL" id="EOB01349.1"/>
    </source>
</evidence>
<proteinExistence type="predicted"/>
<dbReference type="Proteomes" id="UP000296049">
    <property type="component" value="Unassembled WGS sequence"/>
</dbReference>
<name>R0L6Z4_ANAPL</name>
<gene>
    <name evidence="1" type="ORF">Anapl_07449</name>
</gene>
<sequence>MARSCRVDVSRAHALMCPGSCSIVRYTVIHIVHGLIIDLSIGHRISEARPEESISTLYERVKRCKRRTGIPITNVTVITLDDSWLERQRHFHRKEVCNLPVSLLREQNSECANMTHATVTSCPVSVLKADVIEPNKALSWLGVTFVQQQAQQKTNSLVLGVTHLWRWWECDNLSTNEITERVML</sequence>
<accession>R0L6Z4</accession>
<organism evidence="1 2">
    <name type="scientific">Anas platyrhynchos</name>
    <name type="common">Mallard</name>
    <name type="synonym">Anas boschas</name>
    <dbReference type="NCBI Taxonomy" id="8839"/>
    <lineage>
        <taxon>Eukaryota</taxon>
        <taxon>Metazoa</taxon>
        <taxon>Chordata</taxon>
        <taxon>Craniata</taxon>
        <taxon>Vertebrata</taxon>
        <taxon>Euteleostomi</taxon>
        <taxon>Archelosauria</taxon>
        <taxon>Archosauria</taxon>
        <taxon>Dinosauria</taxon>
        <taxon>Saurischia</taxon>
        <taxon>Theropoda</taxon>
        <taxon>Coelurosauria</taxon>
        <taxon>Aves</taxon>
        <taxon>Neognathae</taxon>
        <taxon>Galloanserae</taxon>
        <taxon>Anseriformes</taxon>
        <taxon>Anatidae</taxon>
        <taxon>Anatinae</taxon>
        <taxon>Anas</taxon>
    </lineage>
</organism>
<dbReference type="EMBL" id="KB743100">
    <property type="protein sequence ID" value="EOB01349.1"/>
    <property type="molecule type" value="Genomic_DNA"/>
</dbReference>
<protein>
    <submittedName>
        <fullName evidence="1">Uncharacterized protein</fullName>
    </submittedName>
</protein>
<evidence type="ECO:0000313" key="2">
    <source>
        <dbReference type="Proteomes" id="UP000296049"/>
    </source>
</evidence>
<reference evidence="2" key="1">
    <citation type="journal article" date="2013" name="Nat. Genet.">
        <title>The duck genome and transcriptome provide insight into an avian influenza virus reservoir species.</title>
        <authorList>
            <person name="Huang Y."/>
            <person name="Li Y."/>
            <person name="Burt D.W."/>
            <person name="Chen H."/>
            <person name="Zhang Y."/>
            <person name="Qian W."/>
            <person name="Kim H."/>
            <person name="Gan S."/>
            <person name="Zhao Y."/>
            <person name="Li J."/>
            <person name="Yi K."/>
            <person name="Feng H."/>
            <person name="Zhu P."/>
            <person name="Li B."/>
            <person name="Liu Q."/>
            <person name="Fairley S."/>
            <person name="Magor K.E."/>
            <person name="Du Z."/>
            <person name="Hu X."/>
            <person name="Goodman L."/>
            <person name="Tafer H."/>
            <person name="Vignal A."/>
            <person name="Lee T."/>
            <person name="Kim K.W."/>
            <person name="Sheng Z."/>
            <person name="An Y."/>
            <person name="Searle S."/>
            <person name="Herrero J."/>
            <person name="Groenen M.A."/>
            <person name="Crooijmans R.P."/>
            <person name="Faraut T."/>
            <person name="Cai Q."/>
            <person name="Webster R.G."/>
            <person name="Aldridge J.R."/>
            <person name="Warren W.C."/>
            <person name="Bartschat S."/>
            <person name="Kehr S."/>
            <person name="Marz M."/>
            <person name="Stadler P.F."/>
            <person name="Smith J."/>
            <person name="Kraus R.H."/>
            <person name="Zhao Y."/>
            <person name="Ren L."/>
            <person name="Fei J."/>
            <person name="Morisson M."/>
            <person name="Kaiser P."/>
            <person name="Griffin D.K."/>
            <person name="Rao M."/>
            <person name="Pitel F."/>
            <person name="Wang J."/>
            <person name="Li N."/>
        </authorList>
    </citation>
    <scope>NUCLEOTIDE SEQUENCE [LARGE SCALE GENOMIC DNA]</scope>
</reference>
<keyword evidence="2" id="KW-1185">Reference proteome</keyword>
<dbReference type="AlphaFoldDB" id="R0L6Z4"/>